<dbReference type="InterPro" id="IPR019692">
    <property type="entry name" value="CFP-6_PH"/>
</dbReference>
<keyword evidence="1" id="KW-1133">Transmembrane helix</keyword>
<evidence type="ECO:0000313" key="3">
    <source>
        <dbReference type="EMBL" id="GAA1655611.1"/>
    </source>
</evidence>
<evidence type="ECO:0000259" key="2">
    <source>
        <dbReference type="Pfam" id="PF10756"/>
    </source>
</evidence>
<evidence type="ECO:0000256" key="1">
    <source>
        <dbReference type="SAM" id="Phobius"/>
    </source>
</evidence>
<evidence type="ECO:0000313" key="4">
    <source>
        <dbReference type="Proteomes" id="UP001501319"/>
    </source>
</evidence>
<sequence>MPDLTLMTPRAPKALWSFHPRIVALMTTVMGLSLIAVFGVIWFRLSAESRDTFTWFQRLTLLAFFGVILWLLYRMATVRVTAYDDALSIRNVFKSYRMQWTDVKALRFNAGDPWLQLFDADGNRVGVLAVQASEGARASRAAKELAAVARAHGAG</sequence>
<keyword evidence="1" id="KW-0812">Transmembrane</keyword>
<dbReference type="RefSeq" id="WP_344115181.1">
    <property type="nucleotide sequence ID" value="NZ_BAAANE010000010.1"/>
</dbReference>
<reference evidence="3 4" key="1">
    <citation type="journal article" date="2019" name="Int. J. Syst. Evol. Microbiol.">
        <title>The Global Catalogue of Microorganisms (GCM) 10K type strain sequencing project: providing services to taxonomists for standard genome sequencing and annotation.</title>
        <authorList>
            <consortium name="The Broad Institute Genomics Platform"/>
            <consortium name="The Broad Institute Genome Sequencing Center for Infectious Disease"/>
            <person name="Wu L."/>
            <person name="Ma J."/>
        </authorList>
    </citation>
    <scope>NUCLEOTIDE SEQUENCE [LARGE SCALE GENOMIC DNA]</scope>
    <source>
        <strain evidence="3 4">JCM 14306</strain>
    </source>
</reference>
<dbReference type="EMBL" id="BAAANE010000010">
    <property type="protein sequence ID" value="GAA1655611.1"/>
    <property type="molecule type" value="Genomic_DNA"/>
</dbReference>
<dbReference type="Pfam" id="PF10756">
    <property type="entry name" value="bPH_6"/>
    <property type="match status" value="1"/>
</dbReference>
<protein>
    <recommendedName>
        <fullName evidence="2">Low molecular weight protein antigen 6 PH domain-containing protein</fullName>
    </recommendedName>
</protein>
<gene>
    <name evidence="3" type="ORF">GCM10009744_55150</name>
</gene>
<accession>A0ABN2FPA7</accession>
<comment type="caution">
    <text evidence="3">The sequence shown here is derived from an EMBL/GenBank/DDBJ whole genome shotgun (WGS) entry which is preliminary data.</text>
</comment>
<keyword evidence="1" id="KW-0472">Membrane</keyword>
<name>A0ABN2FPA7_9ACTN</name>
<organism evidence="3 4">
    <name type="scientific">Kribbella alba</name>
    <dbReference type="NCBI Taxonomy" id="190197"/>
    <lineage>
        <taxon>Bacteria</taxon>
        <taxon>Bacillati</taxon>
        <taxon>Actinomycetota</taxon>
        <taxon>Actinomycetes</taxon>
        <taxon>Propionibacteriales</taxon>
        <taxon>Kribbellaceae</taxon>
        <taxon>Kribbella</taxon>
    </lineage>
</organism>
<feature type="domain" description="Low molecular weight protein antigen 6 PH" evidence="2">
    <location>
        <begin position="78"/>
        <end position="143"/>
    </location>
</feature>
<proteinExistence type="predicted"/>
<dbReference type="Proteomes" id="UP001501319">
    <property type="component" value="Unassembled WGS sequence"/>
</dbReference>
<feature type="transmembrane region" description="Helical" evidence="1">
    <location>
        <begin position="55"/>
        <end position="73"/>
    </location>
</feature>
<keyword evidence="4" id="KW-1185">Reference proteome</keyword>
<feature type="transmembrane region" description="Helical" evidence="1">
    <location>
        <begin position="21"/>
        <end position="43"/>
    </location>
</feature>